<sequence length="479" mass="56692">MVHILSRKKKKFKNIQIISHKKIISKTNKQKIFVIFYAYNFNIKKKETTCQEKILSTPKNIDFDFFCEIIKIWNFLLNLTQYVFFLSELKQNDLALFLEKGYKITSIYLKNVLKIIYILKIILLMIIIPINIDLPITLYQTQCVSHKHELLLCGGYYERACYSYHKIKNEYKFICEYPSNIKLMGHCVVKLIDNNNNNKNRNQITLLSFGGAIKHTFVMKYISVWSNTSNELNNCNQWIPFTYNNNHPIMIGRDGDNYWGARAVIGGSNNHLLFVTYYQRDISVFNLNTFQFIKHDTLPTTAFRCINYHCFVSRTENEQGQEMMKTNKQNYQMFLFHKKIGLSIEYDEDNNTFQFHQLSIGDDIAPFYHCAYICINNVILFFGGYGWKKIPIVSKSVHKYSIPENKWIIFENTLPNPLHHCVATLNEEDNHIHIIGGKDNEYTKSKKEIKFIIQHWIRILKIKLGWIDDFDKIIMKYSI</sequence>
<gene>
    <name evidence="2" type="ORF">RFI_22795</name>
</gene>
<dbReference type="Gene3D" id="2.120.10.80">
    <property type="entry name" value="Kelch-type beta propeller"/>
    <property type="match status" value="1"/>
</dbReference>
<proteinExistence type="predicted"/>
<dbReference type="Proteomes" id="UP000023152">
    <property type="component" value="Unassembled WGS sequence"/>
</dbReference>
<keyword evidence="1" id="KW-0472">Membrane</keyword>
<accession>X6MKN1</accession>
<dbReference type="AlphaFoldDB" id="X6MKN1"/>
<keyword evidence="3" id="KW-1185">Reference proteome</keyword>
<evidence type="ECO:0000256" key="1">
    <source>
        <dbReference type="SAM" id="Phobius"/>
    </source>
</evidence>
<reference evidence="2 3" key="1">
    <citation type="journal article" date="2013" name="Curr. Biol.">
        <title>The Genome of the Foraminiferan Reticulomyxa filosa.</title>
        <authorList>
            <person name="Glockner G."/>
            <person name="Hulsmann N."/>
            <person name="Schleicher M."/>
            <person name="Noegel A.A."/>
            <person name="Eichinger L."/>
            <person name="Gallinger C."/>
            <person name="Pawlowski J."/>
            <person name="Sierra R."/>
            <person name="Euteneuer U."/>
            <person name="Pillet L."/>
            <person name="Moustafa A."/>
            <person name="Platzer M."/>
            <person name="Groth M."/>
            <person name="Szafranski K."/>
            <person name="Schliwa M."/>
        </authorList>
    </citation>
    <scope>NUCLEOTIDE SEQUENCE [LARGE SCALE GENOMIC DNA]</scope>
</reference>
<keyword evidence="1" id="KW-0812">Transmembrane</keyword>
<dbReference type="EMBL" id="ASPP01019954">
    <property type="protein sequence ID" value="ETO14573.1"/>
    <property type="molecule type" value="Genomic_DNA"/>
</dbReference>
<feature type="transmembrane region" description="Helical" evidence="1">
    <location>
        <begin position="112"/>
        <end position="132"/>
    </location>
</feature>
<evidence type="ECO:0000313" key="2">
    <source>
        <dbReference type="EMBL" id="ETO14573.1"/>
    </source>
</evidence>
<dbReference type="InterPro" id="IPR015915">
    <property type="entry name" value="Kelch-typ_b-propeller"/>
</dbReference>
<keyword evidence="1" id="KW-1133">Transmembrane helix</keyword>
<organism evidence="2 3">
    <name type="scientific">Reticulomyxa filosa</name>
    <dbReference type="NCBI Taxonomy" id="46433"/>
    <lineage>
        <taxon>Eukaryota</taxon>
        <taxon>Sar</taxon>
        <taxon>Rhizaria</taxon>
        <taxon>Retaria</taxon>
        <taxon>Foraminifera</taxon>
        <taxon>Monothalamids</taxon>
        <taxon>Reticulomyxidae</taxon>
        <taxon>Reticulomyxa</taxon>
    </lineage>
</organism>
<dbReference type="SUPFAM" id="SSF50965">
    <property type="entry name" value="Galactose oxidase, central domain"/>
    <property type="match status" value="1"/>
</dbReference>
<evidence type="ECO:0008006" key="4">
    <source>
        <dbReference type="Google" id="ProtNLM"/>
    </source>
</evidence>
<name>X6MKN1_RETFI</name>
<evidence type="ECO:0000313" key="3">
    <source>
        <dbReference type="Proteomes" id="UP000023152"/>
    </source>
</evidence>
<comment type="caution">
    <text evidence="2">The sequence shown here is derived from an EMBL/GenBank/DDBJ whole genome shotgun (WGS) entry which is preliminary data.</text>
</comment>
<dbReference type="InterPro" id="IPR011043">
    <property type="entry name" value="Gal_Oxase/kelch_b-propeller"/>
</dbReference>
<protein>
    <recommendedName>
        <fullName evidence="4">Kelch motif family protein</fullName>
    </recommendedName>
</protein>